<dbReference type="SUPFAM" id="SSF53067">
    <property type="entry name" value="Actin-like ATPase domain"/>
    <property type="match status" value="1"/>
</dbReference>
<keyword evidence="1" id="KW-0808">Transferase</keyword>
<dbReference type="PANTHER" id="PTHR30605">
    <property type="entry name" value="ANHYDRO-N-ACETYLMURAMIC ACID KINASE"/>
    <property type="match status" value="1"/>
</dbReference>
<organism evidence="1 2">
    <name type="scientific">Lishizhenia tianjinensis</name>
    <dbReference type="NCBI Taxonomy" id="477690"/>
    <lineage>
        <taxon>Bacteria</taxon>
        <taxon>Pseudomonadati</taxon>
        <taxon>Bacteroidota</taxon>
        <taxon>Flavobacteriia</taxon>
        <taxon>Flavobacteriales</taxon>
        <taxon>Crocinitomicaceae</taxon>
        <taxon>Lishizhenia</taxon>
    </lineage>
</organism>
<keyword evidence="1" id="KW-0418">Kinase</keyword>
<dbReference type="EMBL" id="FPAS01000003">
    <property type="protein sequence ID" value="SFT75841.1"/>
    <property type="molecule type" value="Genomic_DNA"/>
</dbReference>
<dbReference type="PANTHER" id="PTHR30605:SF0">
    <property type="entry name" value="ANHYDRO-N-ACETYLMURAMIC ACID KINASE"/>
    <property type="match status" value="1"/>
</dbReference>
<evidence type="ECO:0000313" key="2">
    <source>
        <dbReference type="Proteomes" id="UP000236454"/>
    </source>
</evidence>
<dbReference type="Proteomes" id="UP000236454">
    <property type="component" value="Unassembled WGS sequence"/>
</dbReference>
<evidence type="ECO:0000313" key="1">
    <source>
        <dbReference type="EMBL" id="SFT75841.1"/>
    </source>
</evidence>
<dbReference type="GO" id="GO:0006040">
    <property type="term" value="P:amino sugar metabolic process"/>
    <property type="evidence" value="ECO:0007669"/>
    <property type="project" value="InterPro"/>
</dbReference>
<dbReference type="AlphaFoldDB" id="A0A1I7ALJ5"/>
<dbReference type="RefSeq" id="WP_090249434.1">
    <property type="nucleotide sequence ID" value="NZ_FPAS01000003.1"/>
</dbReference>
<proteinExistence type="predicted"/>
<keyword evidence="2" id="KW-1185">Reference proteome</keyword>
<name>A0A1I7ALJ5_9FLAO</name>
<dbReference type="Gene3D" id="3.30.420.40">
    <property type="match status" value="2"/>
</dbReference>
<dbReference type="OrthoDB" id="9763949at2"/>
<reference evidence="1 2" key="1">
    <citation type="submission" date="2016-10" db="EMBL/GenBank/DDBJ databases">
        <authorList>
            <person name="de Groot N.N."/>
        </authorList>
    </citation>
    <scope>NUCLEOTIDE SEQUENCE [LARGE SCALE GENOMIC DNA]</scope>
    <source>
        <strain evidence="1 2">CGMCC 1.7005</strain>
    </source>
</reference>
<dbReference type="InterPro" id="IPR005338">
    <property type="entry name" value="Anhydro_N_Ac-Mur_kinase"/>
</dbReference>
<dbReference type="InterPro" id="IPR043129">
    <property type="entry name" value="ATPase_NBD"/>
</dbReference>
<accession>A0A1I7ALJ5</accession>
<dbReference type="GO" id="GO:0016773">
    <property type="term" value="F:phosphotransferase activity, alcohol group as acceptor"/>
    <property type="evidence" value="ECO:0007669"/>
    <property type="project" value="InterPro"/>
</dbReference>
<dbReference type="GO" id="GO:0005524">
    <property type="term" value="F:ATP binding"/>
    <property type="evidence" value="ECO:0007669"/>
    <property type="project" value="InterPro"/>
</dbReference>
<dbReference type="GO" id="GO:0016301">
    <property type="term" value="F:kinase activity"/>
    <property type="evidence" value="ECO:0007669"/>
    <property type="project" value="UniProtKB-KW"/>
</dbReference>
<dbReference type="GO" id="GO:0009254">
    <property type="term" value="P:peptidoglycan turnover"/>
    <property type="evidence" value="ECO:0007669"/>
    <property type="project" value="InterPro"/>
</dbReference>
<sequence>MSFPQSYKLIGLMSGTSLDGLDIVATQFTFDAGAWNYNIEHCKTIPYSTDFENKLKTAHQLSGLDLTFLDKEIGGYFAQAVNNFCEEFHINKEEIDAIASHGHTIFHQPDKGMTLQIGCGQSIATQTGIKTINNFREKDVLLGGQGAPLVPVGDTLLLKNEADAFLNLGGFANISIPKQNNLAFDICPANIVLNAIVQAKNLDFDFDGNEGRKATINKELLSQLNAFPFYHQKAPKSLGLEWVESYIHPLLTANSYADNLGTFYAHIAHQISRVLEEHKVASIMITGGGAKNSFLIAKIKEKYSGNIILPEDDLIDFKEALIFAFLGVLNLRNENNCLAQVTGASRDSKGGNTFEP</sequence>
<gene>
    <name evidence="1" type="ORF">SAMN05216474_2208</name>
</gene>
<dbReference type="STRING" id="477690.SAMN05216474_2208"/>
<dbReference type="Pfam" id="PF03702">
    <property type="entry name" value="AnmK"/>
    <property type="match status" value="1"/>
</dbReference>
<protein>
    <submittedName>
        <fullName evidence="1">Anhydro-N-acetylmuramic acid kinase</fullName>
    </submittedName>
</protein>